<evidence type="ECO:0008006" key="12">
    <source>
        <dbReference type="Google" id="ProtNLM"/>
    </source>
</evidence>
<feature type="compositionally biased region" description="Low complexity" evidence="8">
    <location>
        <begin position="79"/>
        <end position="91"/>
    </location>
</feature>
<evidence type="ECO:0000256" key="8">
    <source>
        <dbReference type="SAM" id="MobiDB-lite"/>
    </source>
</evidence>
<sequence length="606" mass="67312">MAGWISSKLKVAENLLQQIDQQAADSLGKADKPRRSPSAADLASVTAKHNQPQPGAEYSTSATKFPLLKKSTPDLAKVSALQSPSSFSASAKPTPDPTVIDWTELLSSPSPNVPATAPRAADGSALQRPSVLSVVKKPAISKNGKSSSRRAATPSSSSSSSSSPVFPSSKEHRDGENQLRQGELQKSLLSGGEPLLISEAGRLEMVTDWNRSNEEGAKVKADSQFINVSTKRSPESGRDSDSDTESSSESDSEEETRRAEERRKRREHILAEKAARAATDAIKEKEDIVARLEGEKESLEKILEERERQQAKEASELQMSMIETMEAVELEKQKHNSTRMEALARLAELEAQNAVLAKSLAAEQWNLEVALNRVAELKQQIGFKELTQEELKRRMSTIKKQASSPSITESLRKDRVEREILDAEYSFTCDKIARLKDKARWLEESIGKTKREILQPTEVELELKKRLSQLTDHLIQKQTQVESLSSEKSTLVFRMEKLSRMLDENGLPLEDGEFESLDIETGRWQHSGYATKAALRERIRSGRQQLGLVICQLDAIFSAGAIFVRRNTMAQLFSFFYLICLHLWVLYILMSHSQVSDGASQGSSFS</sequence>
<reference evidence="10 11" key="1">
    <citation type="journal article" date="2024" name="Plant Biotechnol. J.">
        <title>Dendrobium thyrsiflorum genome and its molecular insights into genes involved in important horticultural traits.</title>
        <authorList>
            <person name="Chen B."/>
            <person name="Wang J.Y."/>
            <person name="Zheng P.J."/>
            <person name="Li K.L."/>
            <person name="Liang Y.M."/>
            <person name="Chen X.F."/>
            <person name="Zhang C."/>
            <person name="Zhao X."/>
            <person name="He X."/>
            <person name="Zhang G.Q."/>
            <person name="Liu Z.J."/>
            <person name="Xu Q."/>
        </authorList>
    </citation>
    <scope>NUCLEOTIDE SEQUENCE [LARGE SCALE GENOMIC DNA]</scope>
    <source>
        <strain evidence="10">GZMU011</strain>
    </source>
</reference>
<feature type="transmembrane region" description="Helical" evidence="9">
    <location>
        <begin position="546"/>
        <end position="564"/>
    </location>
</feature>
<organism evidence="10 11">
    <name type="scientific">Dendrobium thyrsiflorum</name>
    <name type="common">Pinecone-like raceme dendrobium</name>
    <name type="synonym">Orchid</name>
    <dbReference type="NCBI Taxonomy" id="117978"/>
    <lineage>
        <taxon>Eukaryota</taxon>
        <taxon>Viridiplantae</taxon>
        <taxon>Streptophyta</taxon>
        <taxon>Embryophyta</taxon>
        <taxon>Tracheophyta</taxon>
        <taxon>Spermatophyta</taxon>
        <taxon>Magnoliopsida</taxon>
        <taxon>Liliopsida</taxon>
        <taxon>Asparagales</taxon>
        <taxon>Orchidaceae</taxon>
        <taxon>Epidendroideae</taxon>
        <taxon>Malaxideae</taxon>
        <taxon>Dendrobiinae</taxon>
        <taxon>Dendrobium</taxon>
    </lineage>
</organism>
<keyword evidence="4" id="KW-0333">Golgi apparatus</keyword>
<gene>
    <name evidence="10" type="ORF">M5K25_023647</name>
</gene>
<keyword evidence="3 9" id="KW-1133">Transmembrane helix</keyword>
<feature type="compositionally biased region" description="Basic and acidic residues" evidence="8">
    <location>
        <begin position="232"/>
        <end position="241"/>
    </location>
</feature>
<comment type="subcellular location">
    <subcellularLocation>
        <location evidence="1">Golgi apparatus membrane</location>
    </subcellularLocation>
</comment>
<evidence type="ECO:0000256" key="3">
    <source>
        <dbReference type="ARBA" id="ARBA00022989"/>
    </source>
</evidence>
<evidence type="ECO:0000256" key="2">
    <source>
        <dbReference type="ARBA" id="ARBA00022692"/>
    </source>
</evidence>
<evidence type="ECO:0000256" key="5">
    <source>
        <dbReference type="ARBA" id="ARBA00023054"/>
    </source>
</evidence>
<proteinExistence type="predicted"/>
<dbReference type="Proteomes" id="UP001552299">
    <property type="component" value="Unassembled WGS sequence"/>
</dbReference>
<feature type="compositionally biased region" description="Polar residues" evidence="8">
    <location>
        <begin position="47"/>
        <end position="63"/>
    </location>
</feature>
<feature type="coiled-coil region" evidence="7">
    <location>
        <begin position="275"/>
        <end position="394"/>
    </location>
</feature>
<keyword evidence="11" id="KW-1185">Reference proteome</keyword>
<name>A0ABD0UFG7_DENTH</name>
<accession>A0ABD0UFG7</accession>
<evidence type="ECO:0000313" key="10">
    <source>
        <dbReference type="EMBL" id="KAL0909116.1"/>
    </source>
</evidence>
<keyword evidence="2 9" id="KW-0812">Transmembrane</keyword>
<keyword evidence="6 9" id="KW-0472">Membrane</keyword>
<evidence type="ECO:0000256" key="7">
    <source>
        <dbReference type="SAM" id="Coils"/>
    </source>
</evidence>
<dbReference type="GO" id="GO:0000139">
    <property type="term" value="C:Golgi membrane"/>
    <property type="evidence" value="ECO:0007669"/>
    <property type="project" value="UniProtKB-SubCell"/>
</dbReference>
<protein>
    <recommendedName>
        <fullName evidence="12">Golgin candidate 2</fullName>
    </recommendedName>
</protein>
<dbReference type="EMBL" id="JANQDX010000017">
    <property type="protein sequence ID" value="KAL0909116.1"/>
    <property type="molecule type" value="Genomic_DNA"/>
</dbReference>
<dbReference type="InterPro" id="IPR019177">
    <property type="entry name" value="Golgin_subfamily_A_member_5"/>
</dbReference>
<evidence type="ECO:0000313" key="11">
    <source>
        <dbReference type="Proteomes" id="UP001552299"/>
    </source>
</evidence>
<dbReference type="AlphaFoldDB" id="A0ABD0UFG7"/>
<comment type="caution">
    <text evidence="10">The sequence shown here is derived from an EMBL/GenBank/DDBJ whole genome shotgun (WGS) entry which is preliminary data.</text>
</comment>
<dbReference type="PANTHER" id="PTHR13815:SF5">
    <property type="entry name" value="GOLGIN CANDIDATE 2"/>
    <property type="match status" value="1"/>
</dbReference>
<evidence type="ECO:0000256" key="1">
    <source>
        <dbReference type="ARBA" id="ARBA00004394"/>
    </source>
</evidence>
<feature type="region of interest" description="Disordered" evidence="8">
    <location>
        <begin position="214"/>
        <end position="266"/>
    </location>
</feature>
<evidence type="ECO:0000256" key="9">
    <source>
        <dbReference type="SAM" id="Phobius"/>
    </source>
</evidence>
<dbReference type="Pfam" id="PF09787">
    <property type="entry name" value="Golgin_A5"/>
    <property type="match status" value="1"/>
</dbReference>
<dbReference type="PANTHER" id="PTHR13815">
    <property type="entry name" value="GOLGIN-84"/>
    <property type="match status" value="1"/>
</dbReference>
<feature type="compositionally biased region" description="Basic and acidic residues" evidence="8">
    <location>
        <begin position="255"/>
        <end position="266"/>
    </location>
</feature>
<feature type="region of interest" description="Disordered" evidence="8">
    <location>
        <begin position="79"/>
        <end position="192"/>
    </location>
</feature>
<feature type="region of interest" description="Disordered" evidence="8">
    <location>
        <begin position="24"/>
        <end position="65"/>
    </location>
</feature>
<keyword evidence="5 7" id="KW-0175">Coiled coil</keyword>
<feature type="compositionally biased region" description="Acidic residues" evidence="8">
    <location>
        <begin position="242"/>
        <end position="254"/>
    </location>
</feature>
<feature type="transmembrane region" description="Helical" evidence="9">
    <location>
        <begin position="570"/>
        <end position="590"/>
    </location>
</feature>
<evidence type="ECO:0000256" key="6">
    <source>
        <dbReference type="ARBA" id="ARBA00023136"/>
    </source>
</evidence>
<feature type="compositionally biased region" description="Low complexity" evidence="8">
    <location>
        <begin position="149"/>
        <end position="168"/>
    </location>
</feature>
<evidence type="ECO:0000256" key="4">
    <source>
        <dbReference type="ARBA" id="ARBA00023034"/>
    </source>
</evidence>